<dbReference type="GeneID" id="8231685"/>
<name>E0VYV9_PEDHC</name>
<dbReference type="OrthoDB" id="17335at2759"/>
<gene>
    <name evidence="2" type="primary">8231685</name>
    <name evidence="1" type="ORF">Phum_PHUM520910</name>
</gene>
<dbReference type="PANTHER" id="PTHR28592:SF1">
    <property type="entry name" value="ARMADILLO REPEAT-CONTAINING PROTEIN 1"/>
    <property type="match status" value="1"/>
</dbReference>
<evidence type="ECO:0000313" key="2">
    <source>
        <dbReference type="EnsemblMetazoa" id="PHUM520910-PA"/>
    </source>
</evidence>
<dbReference type="KEGG" id="phu:Phum_PHUM520910"/>
<dbReference type="VEuPathDB" id="VectorBase:PHUM520910"/>
<dbReference type="InterPro" id="IPR011989">
    <property type="entry name" value="ARM-like"/>
</dbReference>
<dbReference type="Proteomes" id="UP000009046">
    <property type="component" value="Unassembled WGS sequence"/>
</dbReference>
<protein>
    <recommendedName>
        <fullName evidence="4">Armadillo repeat-containing protein 1</fullName>
    </recommendedName>
</protein>
<dbReference type="STRING" id="121224.E0VYV9"/>
<dbReference type="eggNOG" id="ENOG502QU5Q">
    <property type="taxonomic scope" value="Eukaryota"/>
</dbReference>
<dbReference type="EMBL" id="AAZO01006327">
    <property type="status" value="NOT_ANNOTATED_CDS"/>
    <property type="molecule type" value="Genomic_DNA"/>
</dbReference>
<evidence type="ECO:0000313" key="3">
    <source>
        <dbReference type="Proteomes" id="UP000009046"/>
    </source>
</evidence>
<dbReference type="Gene3D" id="1.25.10.10">
    <property type="entry name" value="Leucine-rich Repeat Variant"/>
    <property type="match status" value="1"/>
</dbReference>
<reference evidence="2" key="3">
    <citation type="submission" date="2021-02" db="UniProtKB">
        <authorList>
            <consortium name="EnsemblMetazoa"/>
        </authorList>
    </citation>
    <scope>IDENTIFICATION</scope>
    <source>
        <strain evidence="2">USDA</strain>
    </source>
</reference>
<reference evidence="1" key="1">
    <citation type="submission" date="2007-04" db="EMBL/GenBank/DDBJ databases">
        <title>Annotation of Pediculus humanus corporis strain USDA.</title>
        <authorList>
            <person name="Kirkness E."/>
            <person name="Hannick L."/>
            <person name="Hass B."/>
            <person name="Bruggner R."/>
            <person name="Lawson D."/>
            <person name="Bidwell S."/>
            <person name="Joardar V."/>
            <person name="Caler E."/>
            <person name="Walenz B."/>
            <person name="Inman J."/>
            <person name="Schobel S."/>
            <person name="Galinsky K."/>
            <person name="Amedeo P."/>
            <person name="Strausberg R."/>
        </authorList>
    </citation>
    <scope>NUCLEOTIDE SEQUENCE</scope>
    <source>
        <strain evidence="1">USDA</strain>
    </source>
</reference>
<sequence>MNNTNLDPLTPLSAVQKYKELAKNPENHSEIVKDKTAINFLTYVLDTSDEEVLLTSLDTLLLLSDTNSNIDKIRSTFGVTEAVNLILNRKDVKNVDIKDKAKNLLEKLKNSNNSNNKNTGQKCQNNKNKKVLTLYINGLHLETRVLSVIIDVEHQKCTMTVFDHIDPKTIATIISENTDMEAQLISKNKNNQEILVPLIDNDKTLDLEDLPPYLDEKDSPVKEKAVRSAKDIRIAASEWFCSAAGFLQRTFYW</sequence>
<dbReference type="RefSeq" id="XP_002431303.1">
    <property type="nucleotide sequence ID" value="XM_002431258.1"/>
</dbReference>
<reference evidence="1" key="2">
    <citation type="submission" date="2007-04" db="EMBL/GenBank/DDBJ databases">
        <title>The genome of the human body louse.</title>
        <authorList>
            <consortium name="The Human Body Louse Genome Consortium"/>
            <person name="Kirkness E."/>
            <person name="Walenz B."/>
            <person name="Hass B."/>
            <person name="Bruggner R."/>
            <person name="Strausberg R."/>
        </authorList>
    </citation>
    <scope>NUCLEOTIDE SEQUENCE</scope>
    <source>
        <strain evidence="1">USDA</strain>
    </source>
</reference>
<evidence type="ECO:0008006" key="4">
    <source>
        <dbReference type="Google" id="ProtNLM"/>
    </source>
</evidence>
<evidence type="ECO:0000313" key="1">
    <source>
        <dbReference type="EMBL" id="EEB18565.1"/>
    </source>
</evidence>
<dbReference type="CTD" id="8231685"/>
<keyword evidence="3" id="KW-1185">Reference proteome</keyword>
<organism>
    <name type="scientific">Pediculus humanus subsp. corporis</name>
    <name type="common">Body louse</name>
    <dbReference type="NCBI Taxonomy" id="121224"/>
    <lineage>
        <taxon>Eukaryota</taxon>
        <taxon>Metazoa</taxon>
        <taxon>Ecdysozoa</taxon>
        <taxon>Arthropoda</taxon>
        <taxon>Hexapoda</taxon>
        <taxon>Insecta</taxon>
        <taxon>Pterygota</taxon>
        <taxon>Neoptera</taxon>
        <taxon>Paraneoptera</taxon>
        <taxon>Psocodea</taxon>
        <taxon>Troctomorpha</taxon>
        <taxon>Phthiraptera</taxon>
        <taxon>Anoplura</taxon>
        <taxon>Pediculidae</taxon>
        <taxon>Pediculus</taxon>
    </lineage>
</organism>
<dbReference type="AlphaFoldDB" id="E0VYV9"/>
<dbReference type="PANTHER" id="PTHR28592">
    <property type="entry name" value="ARMADILLO REPEAT-CONTAINING PROTEIN 1"/>
    <property type="match status" value="1"/>
</dbReference>
<dbReference type="InParanoid" id="E0VYV9"/>
<accession>E0VYV9</accession>
<dbReference type="OMA" id="VTRNKFN"/>
<dbReference type="HOGENOM" id="CLU_1099630_0_0_1"/>
<dbReference type="EMBL" id="DS235848">
    <property type="protein sequence ID" value="EEB18565.1"/>
    <property type="molecule type" value="Genomic_DNA"/>
</dbReference>
<dbReference type="EnsemblMetazoa" id="PHUM520910-RA">
    <property type="protein sequence ID" value="PHUM520910-PA"/>
    <property type="gene ID" value="PHUM520910"/>
</dbReference>
<proteinExistence type="predicted"/>